<name>A0ABR4FRF8_9EURO</name>
<evidence type="ECO:0000313" key="3">
    <source>
        <dbReference type="Proteomes" id="UP001610563"/>
    </source>
</evidence>
<organism evidence="2 3">
    <name type="scientific">Aspergillus keveii</name>
    <dbReference type="NCBI Taxonomy" id="714993"/>
    <lineage>
        <taxon>Eukaryota</taxon>
        <taxon>Fungi</taxon>
        <taxon>Dikarya</taxon>
        <taxon>Ascomycota</taxon>
        <taxon>Pezizomycotina</taxon>
        <taxon>Eurotiomycetes</taxon>
        <taxon>Eurotiomycetidae</taxon>
        <taxon>Eurotiales</taxon>
        <taxon>Aspergillaceae</taxon>
        <taxon>Aspergillus</taxon>
        <taxon>Aspergillus subgen. Nidulantes</taxon>
    </lineage>
</organism>
<feature type="compositionally biased region" description="Basic and acidic residues" evidence="1">
    <location>
        <begin position="154"/>
        <end position="170"/>
    </location>
</feature>
<accession>A0ABR4FRF8</accession>
<dbReference type="InterPro" id="IPR029063">
    <property type="entry name" value="SAM-dependent_MTases_sf"/>
</dbReference>
<feature type="compositionally biased region" description="Polar residues" evidence="1">
    <location>
        <begin position="212"/>
        <end position="228"/>
    </location>
</feature>
<feature type="region of interest" description="Disordered" evidence="1">
    <location>
        <begin position="212"/>
        <end position="240"/>
    </location>
</feature>
<evidence type="ECO:0008006" key="4">
    <source>
        <dbReference type="Google" id="ProtNLM"/>
    </source>
</evidence>
<keyword evidence="3" id="KW-1185">Reference proteome</keyword>
<dbReference type="EMBL" id="JBFTWV010000132">
    <property type="protein sequence ID" value="KAL2785853.1"/>
    <property type="molecule type" value="Genomic_DNA"/>
</dbReference>
<dbReference type="Proteomes" id="UP001610563">
    <property type="component" value="Unassembled WGS sequence"/>
</dbReference>
<dbReference type="Gene3D" id="3.40.50.150">
    <property type="entry name" value="Vaccinia Virus protein VP39"/>
    <property type="match status" value="1"/>
</dbReference>
<evidence type="ECO:0000313" key="2">
    <source>
        <dbReference type="EMBL" id="KAL2785853.1"/>
    </source>
</evidence>
<reference evidence="2 3" key="1">
    <citation type="submission" date="2024-07" db="EMBL/GenBank/DDBJ databases">
        <title>Section-level genome sequencing and comparative genomics of Aspergillus sections Usti and Cavernicolus.</title>
        <authorList>
            <consortium name="Lawrence Berkeley National Laboratory"/>
            <person name="Nybo J.L."/>
            <person name="Vesth T.C."/>
            <person name="Theobald S."/>
            <person name="Frisvad J.C."/>
            <person name="Larsen T.O."/>
            <person name="Kjaerboelling I."/>
            <person name="Rothschild-Mancinelli K."/>
            <person name="Lyhne E.K."/>
            <person name="Kogle M.E."/>
            <person name="Barry K."/>
            <person name="Clum A."/>
            <person name="Na H."/>
            <person name="Ledsgaard L."/>
            <person name="Lin J."/>
            <person name="Lipzen A."/>
            <person name="Kuo A."/>
            <person name="Riley R."/>
            <person name="Mondo S."/>
            <person name="Labutti K."/>
            <person name="Haridas S."/>
            <person name="Pangalinan J."/>
            <person name="Salamov A.A."/>
            <person name="Simmons B.A."/>
            <person name="Magnuson J.K."/>
            <person name="Chen J."/>
            <person name="Drula E."/>
            <person name="Henrissat B."/>
            <person name="Wiebenga A."/>
            <person name="Lubbers R.J."/>
            <person name="Gomes A.C."/>
            <person name="Makela M.R."/>
            <person name="Stajich J."/>
            <person name="Grigoriev I.V."/>
            <person name="Mortensen U.H."/>
            <person name="De Vries R.P."/>
            <person name="Baker S.E."/>
            <person name="Andersen M.R."/>
        </authorList>
    </citation>
    <scope>NUCLEOTIDE SEQUENCE [LARGE SCALE GENOMIC DNA]</scope>
    <source>
        <strain evidence="2 3">CBS 209.92</strain>
    </source>
</reference>
<comment type="caution">
    <text evidence="2">The sequence shown here is derived from an EMBL/GenBank/DDBJ whole genome shotgun (WGS) entry which is preliminary data.</text>
</comment>
<sequence>MNPFRWLTSLLRTHQQNPPAPTESFYDLDHALLNITLPPPSMWMNLGYWKDTTSFPTACAALLDQVLITAGLLSPTGEPLPHPSTKTLRMLDVGIGCGDQSLRILGYTKKTDSHNAGDGDVNENGGLRPLFDEYVGITSLPVQARFAGERVRGVQEEELSSEEKGMRKDGSSTATTATKTKTKTKTRARIFCADAAKPASWSEEIRSSLESYTRVSTKSKGDASSTQDINEDQEKSTGTGYLDEKEETYLLALDTLYHFTPSRLPLLTYANKTLHANLMAFDLLLPSQPLPLITRLLLRLLCLFTSTPYSNFLTESQYRDFLIEAGYDDSKIEFHDISEHVFPGVAAFMKRRVEEARMFGVKGVGKYKGAGVVFRWWATGVVRGVVVVARV</sequence>
<proteinExistence type="predicted"/>
<feature type="region of interest" description="Disordered" evidence="1">
    <location>
        <begin position="154"/>
        <end position="182"/>
    </location>
</feature>
<gene>
    <name evidence="2" type="ORF">BJX66DRAFT_49214</name>
</gene>
<protein>
    <recommendedName>
        <fullName evidence="4">S-adenosyl-L-methionine-dependent methyltransferase</fullName>
    </recommendedName>
</protein>
<evidence type="ECO:0000256" key="1">
    <source>
        <dbReference type="SAM" id="MobiDB-lite"/>
    </source>
</evidence>